<dbReference type="RefSeq" id="WP_025604177.1">
    <property type="nucleotide sequence ID" value="NZ_CP021235.1"/>
</dbReference>
<dbReference type="Proteomes" id="UP000266292">
    <property type="component" value="Chromosome"/>
</dbReference>
<dbReference type="OrthoDB" id="6057441at2"/>
<reference evidence="3" key="1">
    <citation type="submission" date="2017-05" db="EMBL/GenBank/DDBJ databases">
        <authorList>
            <person name="Ray J."/>
            <person name="Price M."/>
            <person name="Deutschbauer A."/>
        </authorList>
    </citation>
    <scope>NUCLEOTIDE SEQUENCE [LARGE SCALE GENOMIC DNA]</scope>
    <source>
        <strain evidence="3">DSM 19842</strain>
    </source>
</reference>
<dbReference type="InterPro" id="IPR021457">
    <property type="entry name" value="DUF3108"/>
</dbReference>
<protein>
    <recommendedName>
        <fullName evidence="4">DUF3108 domain-containing protein</fullName>
    </recommendedName>
</protein>
<evidence type="ECO:0000313" key="2">
    <source>
        <dbReference type="EMBL" id="ARS34339.1"/>
    </source>
</evidence>
<name>A0A1X9YNB2_9BACT</name>
<proteinExistence type="predicted"/>
<dbReference type="Pfam" id="PF11306">
    <property type="entry name" value="DUF3108"/>
    <property type="match status" value="1"/>
</dbReference>
<feature type="chain" id="PRO_5010987776" description="DUF3108 domain-containing protein" evidence="1">
    <location>
        <begin position="20"/>
        <end position="254"/>
    </location>
</feature>
<evidence type="ECO:0000256" key="1">
    <source>
        <dbReference type="SAM" id="SignalP"/>
    </source>
</evidence>
<dbReference type="STRING" id="709015.GCA_000472485_00427"/>
<keyword evidence="1" id="KW-0732">Signal</keyword>
<evidence type="ECO:0000313" key="3">
    <source>
        <dbReference type="Proteomes" id="UP000266292"/>
    </source>
</evidence>
<sequence>MKKYLLLTWACLLVGLAWAQPDTVQVTPGDLRMRQLKPGLRQYVVTIQKPDNPAVLHQSLWNRDVRFEHHKGKERLVVRQSWVGADSTANRRVFSICESDFRPVYHTSTSFRGTAAFEFRQGQVVGSDTTRHNAFRGFRVPSPEQAFNWELDLEFFEVLPLKDNTVYSINFYHPGSRPGPEKRLYQVIGSDKIPATHNTYTDCWKLRIDYDQEKGDYSTFWISKKQHEVLKMEESFNGVVRHKVKLSTTAGSYL</sequence>
<organism evidence="2 3">
    <name type="scientific">Pontibacter actiniarum</name>
    <dbReference type="NCBI Taxonomy" id="323450"/>
    <lineage>
        <taxon>Bacteria</taxon>
        <taxon>Pseudomonadati</taxon>
        <taxon>Bacteroidota</taxon>
        <taxon>Cytophagia</taxon>
        <taxon>Cytophagales</taxon>
        <taxon>Hymenobacteraceae</taxon>
        <taxon>Pontibacter</taxon>
    </lineage>
</organism>
<accession>A0A1X9YNB2</accession>
<evidence type="ECO:0008006" key="4">
    <source>
        <dbReference type="Google" id="ProtNLM"/>
    </source>
</evidence>
<gene>
    <name evidence="2" type="ORF">CA264_02170</name>
</gene>
<keyword evidence="3" id="KW-1185">Reference proteome</keyword>
<feature type="signal peptide" evidence="1">
    <location>
        <begin position="1"/>
        <end position="19"/>
    </location>
</feature>
<dbReference type="KEGG" id="pact:CA264_02170"/>
<dbReference type="EMBL" id="CP021235">
    <property type="protein sequence ID" value="ARS34339.1"/>
    <property type="molecule type" value="Genomic_DNA"/>
</dbReference>
<dbReference type="AlphaFoldDB" id="A0A1X9YNB2"/>